<gene>
    <name evidence="1" type="ORF">DPMN_078548</name>
</gene>
<sequence>MEEEIARHEEQKKKLSKYLAFLTQKDGRGLHEVNQKRQAAQHARKNKGWF</sequence>
<dbReference type="EMBL" id="JAIWYP010000015">
    <property type="protein sequence ID" value="KAH3703510.1"/>
    <property type="molecule type" value="Genomic_DNA"/>
</dbReference>
<dbReference type="AlphaFoldDB" id="A0A9D3YQS9"/>
<reference evidence="1" key="1">
    <citation type="journal article" date="2019" name="bioRxiv">
        <title>The Genome of the Zebra Mussel, Dreissena polymorpha: A Resource for Invasive Species Research.</title>
        <authorList>
            <person name="McCartney M.A."/>
            <person name="Auch B."/>
            <person name="Kono T."/>
            <person name="Mallez S."/>
            <person name="Zhang Y."/>
            <person name="Obille A."/>
            <person name="Becker A."/>
            <person name="Abrahante J.E."/>
            <person name="Garbe J."/>
            <person name="Badalamenti J.P."/>
            <person name="Herman A."/>
            <person name="Mangelson H."/>
            <person name="Liachko I."/>
            <person name="Sullivan S."/>
            <person name="Sone E.D."/>
            <person name="Koren S."/>
            <person name="Silverstein K.A.T."/>
            <person name="Beckman K.B."/>
            <person name="Gohl D.M."/>
        </authorList>
    </citation>
    <scope>NUCLEOTIDE SEQUENCE</scope>
    <source>
        <strain evidence="1">Duluth1</strain>
        <tissue evidence="1">Whole animal</tissue>
    </source>
</reference>
<comment type="caution">
    <text evidence="1">The sequence shown here is derived from an EMBL/GenBank/DDBJ whole genome shotgun (WGS) entry which is preliminary data.</text>
</comment>
<evidence type="ECO:0000313" key="2">
    <source>
        <dbReference type="Proteomes" id="UP000828390"/>
    </source>
</evidence>
<dbReference type="Proteomes" id="UP000828390">
    <property type="component" value="Unassembled WGS sequence"/>
</dbReference>
<evidence type="ECO:0000313" key="1">
    <source>
        <dbReference type="EMBL" id="KAH3703510.1"/>
    </source>
</evidence>
<keyword evidence="2" id="KW-1185">Reference proteome</keyword>
<proteinExistence type="predicted"/>
<protein>
    <submittedName>
        <fullName evidence="1">Uncharacterized protein</fullName>
    </submittedName>
</protein>
<organism evidence="1 2">
    <name type="scientific">Dreissena polymorpha</name>
    <name type="common">Zebra mussel</name>
    <name type="synonym">Mytilus polymorpha</name>
    <dbReference type="NCBI Taxonomy" id="45954"/>
    <lineage>
        <taxon>Eukaryota</taxon>
        <taxon>Metazoa</taxon>
        <taxon>Spiralia</taxon>
        <taxon>Lophotrochozoa</taxon>
        <taxon>Mollusca</taxon>
        <taxon>Bivalvia</taxon>
        <taxon>Autobranchia</taxon>
        <taxon>Heteroconchia</taxon>
        <taxon>Euheterodonta</taxon>
        <taxon>Imparidentia</taxon>
        <taxon>Neoheterodontei</taxon>
        <taxon>Myida</taxon>
        <taxon>Dreissenoidea</taxon>
        <taxon>Dreissenidae</taxon>
        <taxon>Dreissena</taxon>
    </lineage>
</organism>
<accession>A0A9D3YQS9</accession>
<reference evidence="1" key="2">
    <citation type="submission" date="2020-11" db="EMBL/GenBank/DDBJ databases">
        <authorList>
            <person name="McCartney M.A."/>
            <person name="Auch B."/>
            <person name="Kono T."/>
            <person name="Mallez S."/>
            <person name="Becker A."/>
            <person name="Gohl D.M."/>
            <person name="Silverstein K.A.T."/>
            <person name="Koren S."/>
            <person name="Bechman K.B."/>
            <person name="Herman A."/>
            <person name="Abrahante J.E."/>
            <person name="Garbe J."/>
        </authorList>
    </citation>
    <scope>NUCLEOTIDE SEQUENCE</scope>
    <source>
        <strain evidence="1">Duluth1</strain>
        <tissue evidence="1">Whole animal</tissue>
    </source>
</reference>
<name>A0A9D3YQS9_DREPO</name>